<protein>
    <submittedName>
        <fullName evidence="1">Uncharacterized protein</fullName>
    </submittedName>
</protein>
<comment type="caution">
    <text evidence="1">The sequence shown here is derived from an EMBL/GenBank/DDBJ whole genome shotgun (WGS) entry which is preliminary data.</text>
</comment>
<proteinExistence type="predicted"/>
<dbReference type="EMBL" id="JANRMS010002305">
    <property type="protein sequence ID" value="KAJ3523155.1"/>
    <property type="molecule type" value="Genomic_DNA"/>
</dbReference>
<gene>
    <name evidence="1" type="ORF">NM208_g12562</name>
</gene>
<sequence length="999" mass="110121">MLPSGDRLTLSGGSWSTDLVQSLEDEVLDNDTVGSWQLLEARQDDATSTISSTRSPVLVSPVDTPTHSEPFEGASEAPPVRSTPIRPVLSPLGSSRGGSTRDGSLPNSSQENSSQPDAPTEIRNLPLVFAVDVSASTRGRVLHQEKAAVSYLMSDLEPATLADQSHILPWDRQPYDPISSTLVENLRNGSGTDPSAIFENELNRQYLQETNIWFLMTDGAIKEPRVNAFANKIAETGLHGTAAVIIVFGNRSPSPSRCNVSVGMSVFAVSPHCVFLFHDVMSGELFVLQAKGSFASLLPEDSSFTSFGPETRWEDLNRTTYVDLSRVNIPSPIRLSKDEVVLPNGKIFNMMSIYNNTVTEQEKLQLLSNYAALDVILLVAKTRGESFLVKLWIESLHRSNQNAELTLVEREDIDSRGKRAIRWLLMAIETSPDIHDDQLSNFWDLLTSSTSQTTECVPGSPEPSSHYNIDYLRDAVRLQNSENWCRFEDKMKAEWKLSRRVIESLAEVQSAMSILDDASSSGPASLTPMSSLPSNFHFPTGGSSLGRGSAQRRNPLSQQEPNSSYSDSSRQRNAESATLLFLPGFRGRRKLSTSAQSEAYATCPVCREPNSVQTLLLQTGPEETETPLIPLPGQLFEHKNPLVLGSCPEADVLLPITCCDGCAFLLLQVGELPNGTRIAAALPLVSLHDHRNQKIWRDKLSEVYRHRFHEDTVFLVFLSTLCTKIEGLAGSARTSDLTLRQSLEWCCRELSKLPGIPMGPSSKPDGTLLSGVDGRVPPQQVAFFACLGNRRYLKTMLTYPIDGFVVLVRLATSINVIKPEAIEKLVWKRLLYHLTEQHVGLQAQLGPEYAKDMLEDIIHGTPPSDAAVGGETHASNEDSTTDPPKDRLVSISLSSVIDTYLIPPGSNIVGQLLRMNEYFSNVQASTKYNAALAVFLHMLAHIPWRAEEAMDVFIELQRVANKLRSMGEELHNVFEDGKLVDEKAATSLIARLADLPRYS</sequence>
<evidence type="ECO:0000313" key="1">
    <source>
        <dbReference type="EMBL" id="KAJ3523155.1"/>
    </source>
</evidence>
<dbReference type="Proteomes" id="UP001148629">
    <property type="component" value="Unassembled WGS sequence"/>
</dbReference>
<accession>A0ACC1RSI0</accession>
<evidence type="ECO:0000313" key="2">
    <source>
        <dbReference type="Proteomes" id="UP001148629"/>
    </source>
</evidence>
<organism evidence="1 2">
    <name type="scientific">Fusarium decemcellulare</name>
    <dbReference type="NCBI Taxonomy" id="57161"/>
    <lineage>
        <taxon>Eukaryota</taxon>
        <taxon>Fungi</taxon>
        <taxon>Dikarya</taxon>
        <taxon>Ascomycota</taxon>
        <taxon>Pezizomycotina</taxon>
        <taxon>Sordariomycetes</taxon>
        <taxon>Hypocreomycetidae</taxon>
        <taxon>Hypocreales</taxon>
        <taxon>Nectriaceae</taxon>
        <taxon>Fusarium</taxon>
        <taxon>Fusarium decemcellulare species complex</taxon>
    </lineage>
</organism>
<keyword evidence="2" id="KW-1185">Reference proteome</keyword>
<reference evidence="1" key="1">
    <citation type="submission" date="2022-08" db="EMBL/GenBank/DDBJ databases">
        <title>Genome Sequence of Fusarium decemcellulare.</title>
        <authorList>
            <person name="Buettner E."/>
        </authorList>
    </citation>
    <scope>NUCLEOTIDE SEQUENCE</scope>
    <source>
        <strain evidence="1">Babe19</strain>
    </source>
</reference>
<name>A0ACC1RSI0_9HYPO</name>